<gene>
    <name evidence="2" type="ORF">XarbCFBP7409_04370</name>
</gene>
<organism evidence="2 3">
    <name type="scientific">Xanthomonas arboricola pv. guizotiae</name>
    <dbReference type="NCBI Taxonomy" id="487867"/>
    <lineage>
        <taxon>Bacteria</taxon>
        <taxon>Pseudomonadati</taxon>
        <taxon>Pseudomonadota</taxon>
        <taxon>Gammaproteobacteria</taxon>
        <taxon>Lysobacterales</taxon>
        <taxon>Lysobacteraceae</taxon>
        <taxon>Xanthomonas</taxon>
    </lineage>
</organism>
<protein>
    <submittedName>
        <fullName evidence="2">Uncharacterized protein</fullName>
    </submittedName>
</protein>
<proteinExistence type="predicted"/>
<reference evidence="2 3" key="1">
    <citation type="submission" date="2016-08" db="EMBL/GenBank/DDBJ databases">
        <title>Evolution of the type three secretion system and type three effector repertoires in Xanthomonas.</title>
        <authorList>
            <person name="Merda D."/>
            <person name="Briand M."/>
            <person name="Bosis E."/>
            <person name="Rousseau C."/>
            <person name="Portier P."/>
            <person name="Jacques M.-A."/>
            <person name="Fischer-Le Saux M."/>
        </authorList>
    </citation>
    <scope>NUCLEOTIDE SEQUENCE [LARGE SCALE GENOMIC DNA]</scope>
    <source>
        <strain evidence="2 3">CFBP 7409</strain>
    </source>
</reference>
<sequence length="69" mass="7414">MRALQNSGGKYSDAATSRRHAVRRCLQQMGAAHAGDKRSSGQAVQMLAPARSQPVNSQAIQGRYGEEQS</sequence>
<name>A0A2S7A5Q4_9XANT</name>
<dbReference type="EMBL" id="MDSL01000006">
    <property type="protein sequence ID" value="PPU02793.1"/>
    <property type="molecule type" value="Genomic_DNA"/>
</dbReference>
<evidence type="ECO:0000313" key="3">
    <source>
        <dbReference type="Proteomes" id="UP000238049"/>
    </source>
</evidence>
<dbReference type="Proteomes" id="UP000238049">
    <property type="component" value="Unassembled WGS sequence"/>
</dbReference>
<comment type="caution">
    <text evidence="2">The sequence shown here is derived from an EMBL/GenBank/DDBJ whole genome shotgun (WGS) entry which is preliminary data.</text>
</comment>
<accession>A0A2S7A5Q4</accession>
<dbReference type="AlphaFoldDB" id="A0A2S7A5Q4"/>
<feature type="region of interest" description="Disordered" evidence="1">
    <location>
        <begin position="1"/>
        <end position="69"/>
    </location>
</feature>
<evidence type="ECO:0000256" key="1">
    <source>
        <dbReference type="SAM" id="MobiDB-lite"/>
    </source>
</evidence>
<evidence type="ECO:0000313" key="2">
    <source>
        <dbReference type="EMBL" id="PPU02793.1"/>
    </source>
</evidence>